<comment type="cofactor">
    <cofactor evidence="1">
        <name>FAD</name>
        <dbReference type="ChEBI" id="CHEBI:57692"/>
    </cofactor>
</comment>
<accession>A0A259TYS4</accession>
<sequence length="429" mass="47580">MHIAIVGNGITGVTASRVVRRRHPDWRITVISDEAPTHYARTAWMYVYMGHLTREHTQPYAEHFWTDNRIERVHDRVTHLDARGKTLRLQKGGPLAWDRLLLATGSIPAFYGWPGQDLAGIQGLYHLQDLDRMEREAGSAKRAVVVGGGLIGVEMAEMLRTRGTHVSFLIREGRYMAHAMPKRESRLLEHEIARHHVDLHLRTEPVTFQGKDRVQSVRTSTDVTLMADWVGIATGVRPNIDWLKDAGIDTARGILVDRQMRTSAPDVFAAGDCAEAREPLAGRAAIEPLWYTGRIQGATAGMGLAGSPTPYAPGVFFNSAKFFDIEWQVVGRIAPEPSPEIVDAYTEDETPHGPRLIRLQADTASGALLGVHALGIRLRQSVISDWIARGVSLDDALRDLPLASFDPEFSRAILVPDLSRQSQRIANLG</sequence>
<dbReference type="AlphaFoldDB" id="A0A259TYS4"/>
<evidence type="ECO:0000313" key="7">
    <source>
        <dbReference type="Proteomes" id="UP000216446"/>
    </source>
</evidence>
<keyword evidence="3" id="KW-0285">Flavoprotein</keyword>
<dbReference type="FunCoup" id="A0A259TYS4">
    <property type="interactions" value="77"/>
</dbReference>
<keyword evidence="4" id="KW-0274">FAD</keyword>
<comment type="caution">
    <text evidence="6">The sequence shown here is derived from an EMBL/GenBank/DDBJ whole genome shotgun (WGS) entry which is preliminary data.</text>
</comment>
<feature type="domain" description="FAD/NAD(P)-binding" evidence="5">
    <location>
        <begin position="1"/>
        <end position="279"/>
    </location>
</feature>
<organism evidence="6 7">
    <name type="scientific">Rubricoccus marinus</name>
    <dbReference type="NCBI Taxonomy" id="716817"/>
    <lineage>
        <taxon>Bacteria</taxon>
        <taxon>Pseudomonadati</taxon>
        <taxon>Rhodothermota</taxon>
        <taxon>Rhodothermia</taxon>
        <taxon>Rhodothermales</taxon>
        <taxon>Rubricoccaceae</taxon>
        <taxon>Rubricoccus</taxon>
    </lineage>
</organism>
<comment type="similarity">
    <text evidence="2">Belongs to the FAD-dependent oxidoreductase family.</text>
</comment>
<evidence type="ECO:0000259" key="5">
    <source>
        <dbReference type="Pfam" id="PF07992"/>
    </source>
</evidence>
<dbReference type="PANTHER" id="PTHR43429:SF3">
    <property type="entry name" value="NITRITE REDUCTASE [NAD(P)H]"/>
    <property type="match status" value="1"/>
</dbReference>
<evidence type="ECO:0000256" key="4">
    <source>
        <dbReference type="ARBA" id="ARBA00022827"/>
    </source>
</evidence>
<dbReference type="PRINTS" id="PR00368">
    <property type="entry name" value="FADPNR"/>
</dbReference>
<evidence type="ECO:0000256" key="1">
    <source>
        <dbReference type="ARBA" id="ARBA00001974"/>
    </source>
</evidence>
<keyword evidence="7" id="KW-1185">Reference proteome</keyword>
<dbReference type="OrthoDB" id="9792592at2"/>
<evidence type="ECO:0000256" key="3">
    <source>
        <dbReference type="ARBA" id="ARBA00022630"/>
    </source>
</evidence>
<dbReference type="PRINTS" id="PR00411">
    <property type="entry name" value="PNDRDTASEI"/>
</dbReference>
<dbReference type="Gene3D" id="3.50.50.60">
    <property type="entry name" value="FAD/NAD(P)-binding domain"/>
    <property type="match status" value="2"/>
</dbReference>
<dbReference type="Proteomes" id="UP000216446">
    <property type="component" value="Unassembled WGS sequence"/>
</dbReference>
<evidence type="ECO:0000313" key="6">
    <source>
        <dbReference type="EMBL" id="OZC02861.1"/>
    </source>
</evidence>
<dbReference type="Pfam" id="PF07992">
    <property type="entry name" value="Pyr_redox_2"/>
    <property type="match status" value="1"/>
</dbReference>
<dbReference type="SUPFAM" id="SSF51905">
    <property type="entry name" value="FAD/NAD(P)-binding domain"/>
    <property type="match status" value="1"/>
</dbReference>
<dbReference type="PANTHER" id="PTHR43429">
    <property type="entry name" value="PYRIDINE NUCLEOTIDE-DISULFIDE OXIDOREDUCTASE DOMAIN-CONTAINING"/>
    <property type="match status" value="1"/>
</dbReference>
<dbReference type="EMBL" id="MQWB01000001">
    <property type="protein sequence ID" value="OZC02861.1"/>
    <property type="molecule type" value="Genomic_DNA"/>
</dbReference>
<dbReference type="GO" id="GO:0016491">
    <property type="term" value="F:oxidoreductase activity"/>
    <property type="evidence" value="ECO:0007669"/>
    <property type="project" value="InterPro"/>
</dbReference>
<dbReference type="InterPro" id="IPR050260">
    <property type="entry name" value="FAD-bd_OxRdtase"/>
</dbReference>
<proteinExistence type="inferred from homology"/>
<name>A0A259TYS4_9BACT</name>
<gene>
    <name evidence="6" type="ORF">BSZ36_07675</name>
</gene>
<dbReference type="RefSeq" id="WP_094547549.1">
    <property type="nucleotide sequence ID" value="NZ_MQWB01000001.1"/>
</dbReference>
<reference evidence="6 7" key="1">
    <citation type="submission" date="2016-11" db="EMBL/GenBank/DDBJ databases">
        <title>Study of marine rhodopsin-containing bacteria.</title>
        <authorList>
            <person name="Yoshizawa S."/>
            <person name="Kumagai Y."/>
            <person name="Kogure K."/>
        </authorList>
    </citation>
    <scope>NUCLEOTIDE SEQUENCE [LARGE SCALE GENOMIC DNA]</scope>
    <source>
        <strain evidence="6 7">SG-29</strain>
    </source>
</reference>
<evidence type="ECO:0000256" key="2">
    <source>
        <dbReference type="ARBA" id="ARBA00006442"/>
    </source>
</evidence>
<dbReference type="InParanoid" id="A0A259TYS4"/>
<dbReference type="InterPro" id="IPR036188">
    <property type="entry name" value="FAD/NAD-bd_sf"/>
</dbReference>
<dbReference type="InterPro" id="IPR023753">
    <property type="entry name" value="FAD/NAD-binding_dom"/>
</dbReference>
<protein>
    <recommendedName>
        <fullName evidence="5">FAD/NAD(P)-binding domain-containing protein</fullName>
    </recommendedName>
</protein>